<gene>
    <name evidence="3" type="primary">MC160L</name>
</gene>
<evidence type="ECO:0000313" key="4">
    <source>
        <dbReference type="EMBL" id="QHW17617.1"/>
    </source>
</evidence>
<accession>A0A858A2X2</accession>
<evidence type="ECO:0000259" key="1">
    <source>
        <dbReference type="PROSITE" id="PS50168"/>
    </source>
</evidence>
<dbReference type="InterPro" id="IPR001875">
    <property type="entry name" value="DED_dom"/>
</dbReference>
<dbReference type="Gene3D" id="1.10.533.10">
    <property type="entry name" value="Death Domain, Fas"/>
    <property type="match status" value="2"/>
</dbReference>
<dbReference type="EMBL" id="MN931745">
    <property type="protein sequence ID" value="QHW17444.1"/>
    <property type="molecule type" value="Genomic_DNA"/>
</dbReference>
<dbReference type="EMBL" id="MN931746">
    <property type="protein sequence ID" value="QHW17617.1"/>
    <property type="molecule type" value="Genomic_DNA"/>
</dbReference>
<dbReference type="SMART" id="SM00031">
    <property type="entry name" value="DED"/>
    <property type="match status" value="2"/>
</dbReference>
<dbReference type="Proteomes" id="UP000651799">
    <property type="component" value="Segment"/>
</dbReference>
<feature type="domain" description="DED" evidence="1">
    <location>
        <begin position="115"/>
        <end position="191"/>
    </location>
</feature>
<evidence type="ECO:0000313" key="2">
    <source>
        <dbReference type="EMBL" id="QHW16725.1"/>
    </source>
</evidence>
<dbReference type="Proteomes" id="UP000621459">
    <property type="component" value="Segment"/>
</dbReference>
<evidence type="ECO:0000313" key="6">
    <source>
        <dbReference type="Proteomes" id="UP000621459"/>
    </source>
</evidence>
<reference evidence="3" key="1">
    <citation type="submission" date="2020-01" db="EMBL/GenBank/DDBJ databases">
        <title>Global genomic diversity of Molluscum contagiosum virus.</title>
        <authorList>
            <person name="Zorec T.M."/>
            <person name="Skubic L."/>
            <person name="Hosnjak L."/>
            <person name="Trcko K."/>
            <person name="Poljak M."/>
        </authorList>
    </citation>
    <scope>NUCLEOTIDE SEQUENCE</scope>
    <source>
        <strain evidence="5">MCV2_MB101</strain>
        <strain evidence="2">MCV2_P01S02A</strain>
        <strain evidence="3">MCV2_P03S01A</strain>
        <strain evidence="4">MCV2_P03S02A</strain>
    </source>
</reference>
<sequence>MLFQLIHSLQKVNIESAHLPKAMAHEPIPFSFLRNLLAELDASEHEVLRFLCRDVAPASKTAEDALRALQRRRLLTLSSMAEFLCALRRFDMLKVRFGMSRECAGRLLGHGFLSQYRLQVASINNMLGGEELRVMRLCAGKLLPPNCTPRCLVELVSALEDAGAVSPQDVSVLVTLLHAVCRYDLSVALSAVAHGHMTVGVGTPVQDEPMDVLEVEDSEPMEATPACDEIGIVELAGAAPAGAGLATSDFTDSEPEDSVFAAEPVYADVDLSMFARADATADSAMFVNAVAGADSSFVNADAGPDSSMFANADASTDSSLMHANTGTDLATSDCTDSEPEDFAGLACADVDLSMFGHAESVPSLLLRTKASY</sequence>
<dbReference type="PANTHER" id="PTHR48169">
    <property type="entry name" value="DED DOMAIN-CONTAINING PROTEIN"/>
    <property type="match status" value="1"/>
</dbReference>
<evidence type="ECO:0000313" key="3">
    <source>
        <dbReference type="EMBL" id="QHW17444.1"/>
    </source>
</evidence>
<name>A0A858A2X2_9POXV</name>
<proteinExistence type="predicted"/>
<evidence type="ECO:0000313" key="5">
    <source>
        <dbReference type="EMBL" id="QHW18324.1"/>
    </source>
</evidence>
<feature type="domain" description="DED" evidence="1">
    <location>
        <begin position="28"/>
        <end position="98"/>
    </location>
</feature>
<dbReference type="InterPro" id="IPR011029">
    <property type="entry name" value="DEATH-like_dom_sf"/>
</dbReference>
<dbReference type="PANTHER" id="PTHR48169:SF3">
    <property type="entry name" value="CASP8 AND FADD LIKE APOPTOSIS REGULATOR"/>
    <property type="match status" value="1"/>
</dbReference>
<dbReference type="Proteomes" id="UP000606457">
    <property type="component" value="Segment"/>
</dbReference>
<organism evidence="3 6">
    <name type="scientific">Molluscum contagiosum virus</name>
    <dbReference type="NCBI Taxonomy" id="10279"/>
    <lineage>
        <taxon>Viruses</taxon>
        <taxon>Varidnaviria</taxon>
        <taxon>Bamfordvirae</taxon>
        <taxon>Nucleocytoviricota</taxon>
        <taxon>Pokkesviricetes</taxon>
        <taxon>Chitovirales</taxon>
        <taxon>Poxviridae</taxon>
        <taxon>Chordopoxvirinae</taxon>
        <taxon>Molluscipoxvirus</taxon>
        <taxon>Molluscipoxvirus molluscum</taxon>
    </lineage>
</organism>
<dbReference type="SUPFAM" id="SSF47986">
    <property type="entry name" value="DEATH domain"/>
    <property type="match status" value="2"/>
</dbReference>
<dbReference type="PROSITE" id="PS50168">
    <property type="entry name" value="DED"/>
    <property type="match status" value="2"/>
</dbReference>
<dbReference type="EMBL" id="MN931741">
    <property type="protein sequence ID" value="QHW16725.1"/>
    <property type="molecule type" value="Genomic_DNA"/>
</dbReference>
<dbReference type="EMBL" id="MN931750">
    <property type="protein sequence ID" value="QHW18324.1"/>
    <property type="molecule type" value="Genomic_DNA"/>
</dbReference>
<protein>
    <submittedName>
        <fullName evidence="3">MC160L</fullName>
    </submittedName>
</protein>
<dbReference type="Proteomes" id="UP000624326">
    <property type="component" value="Segment"/>
</dbReference>